<comment type="caution">
    <text evidence="2">The sequence shown here is derived from an EMBL/GenBank/DDBJ whole genome shotgun (WGS) entry which is preliminary data.</text>
</comment>
<dbReference type="EMBL" id="CAKE01000004">
    <property type="protein sequence ID" value="CCI81575.1"/>
    <property type="molecule type" value="Genomic_DNA"/>
</dbReference>
<gene>
    <name evidence="2" type="ORF">BN55_09195</name>
</gene>
<proteinExistence type="predicted"/>
<dbReference type="Proteomes" id="UP000009320">
    <property type="component" value="Unassembled WGS sequence"/>
</dbReference>
<dbReference type="AlphaFoldDB" id="I7KGU8"/>
<evidence type="ECO:0000313" key="2">
    <source>
        <dbReference type="EMBL" id="CCI81575.1"/>
    </source>
</evidence>
<evidence type="ECO:0000313" key="3">
    <source>
        <dbReference type="Proteomes" id="UP000009320"/>
    </source>
</evidence>
<evidence type="ECO:0000256" key="1">
    <source>
        <dbReference type="SAM" id="Phobius"/>
    </source>
</evidence>
<accession>I7KGU8</accession>
<keyword evidence="1" id="KW-0472">Membrane</keyword>
<sequence length="43" mass="4704">MKNFLITNSTFWAVWALAIVLLTGVTLLVSVIRVVIGVVKFGL</sequence>
<feature type="transmembrane region" description="Helical" evidence="1">
    <location>
        <begin position="12"/>
        <end position="36"/>
    </location>
</feature>
<keyword evidence="3" id="KW-1185">Reference proteome</keyword>
<name>I7KGU8_9LACO</name>
<keyword evidence="1" id="KW-0812">Transmembrane</keyword>
<organism evidence="2 3">
    <name type="scientific">Lactobacillus hominis DSM 23910 = CRBIP 24.179</name>
    <dbReference type="NCBI Taxonomy" id="1423758"/>
    <lineage>
        <taxon>Bacteria</taxon>
        <taxon>Bacillati</taxon>
        <taxon>Bacillota</taxon>
        <taxon>Bacilli</taxon>
        <taxon>Lactobacillales</taxon>
        <taxon>Lactobacillaceae</taxon>
        <taxon>Lactobacillus</taxon>
    </lineage>
</organism>
<protein>
    <submittedName>
        <fullName evidence="2">Uncharacterized protein</fullName>
    </submittedName>
</protein>
<reference evidence="2 3" key="1">
    <citation type="submission" date="2012-06" db="EMBL/GenBank/DDBJ databases">
        <title>Draft Genome Sequence of Lactobacillus hominis Strain CRBIP 24.179T, isolated from human intestine.</title>
        <authorList>
            <person name="Cousin S."/>
            <person name="Ma L."/>
            <person name="Bizet C."/>
            <person name="Loux V."/>
            <person name="Bouchier C."/>
            <person name="Clermont D."/>
            <person name="Creno S."/>
        </authorList>
    </citation>
    <scope>NUCLEOTIDE SEQUENCE [LARGE SCALE GENOMIC DNA]</scope>
    <source>
        <strain evidence="3">CRBIP 24.179T</strain>
    </source>
</reference>
<keyword evidence="1" id="KW-1133">Transmembrane helix</keyword>